<gene>
    <name evidence="1" type="ORF">CSQ87_07520</name>
</gene>
<accession>A0A2M9HE13</accession>
<sequence>MRRLLTSLLRRDDRMIEIVLHPGKPLLRSLHEHLETSRLLLLGRELVTGHGHRLIWHDLTFDDLPIGIRTIG</sequence>
<dbReference type="AlphaFoldDB" id="A0A2M9HE13"/>
<organism evidence="1 2">
    <name type="scientific">Bifidobacterium simiarum</name>
    <dbReference type="NCBI Taxonomy" id="2045441"/>
    <lineage>
        <taxon>Bacteria</taxon>
        <taxon>Bacillati</taxon>
        <taxon>Actinomycetota</taxon>
        <taxon>Actinomycetes</taxon>
        <taxon>Bifidobacteriales</taxon>
        <taxon>Bifidobacteriaceae</taxon>
        <taxon>Bifidobacterium</taxon>
    </lineage>
</organism>
<name>A0A2M9HE13_9BIFI</name>
<comment type="caution">
    <text evidence="1">The sequence shown here is derived from an EMBL/GenBank/DDBJ whole genome shotgun (WGS) entry which is preliminary data.</text>
</comment>
<protein>
    <submittedName>
        <fullName evidence="1">Uncharacterized protein</fullName>
    </submittedName>
</protein>
<keyword evidence="2" id="KW-1185">Reference proteome</keyword>
<evidence type="ECO:0000313" key="1">
    <source>
        <dbReference type="EMBL" id="PJM75062.1"/>
    </source>
</evidence>
<dbReference type="Proteomes" id="UP000231451">
    <property type="component" value="Unassembled WGS sequence"/>
</dbReference>
<evidence type="ECO:0000313" key="2">
    <source>
        <dbReference type="Proteomes" id="UP000231451"/>
    </source>
</evidence>
<dbReference type="EMBL" id="PEBK01000006">
    <property type="protein sequence ID" value="PJM75062.1"/>
    <property type="molecule type" value="Genomic_DNA"/>
</dbReference>
<reference evidence="1 2" key="1">
    <citation type="submission" date="2017-10" db="EMBL/GenBank/DDBJ databases">
        <title>Draft genome sequences of strains TRE 1, TRE 9, TRE H and TRI 7, isolated from tamarins, belonging to four potential novel Bifidobacterium species.</title>
        <authorList>
            <person name="Mattarelli P."/>
            <person name="Modesto M."/>
            <person name="Puglisi E."/>
            <person name="Morelli L."/>
            <person name="Spezio C."/>
            <person name="Bonetti A."/>
            <person name="Sandri C."/>
        </authorList>
    </citation>
    <scope>NUCLEOTIDE SEQUENCE [LARGE SCALE GENOMIC DNA]</scope>
    <source>
        <strain evidence="2">TRI7</strain>
    </source>
</reference>
<proteinExistence type="predicted"/>